<evidence type="ECO:0000256" key="5">
    <source>
        <dbReference type="HAMAP-Rule" id="MF_01928"/>
    </source>
</evidence>
<comment type="function">
    <text evidence="5">Catalyzes the ATP-dependent conversion of 5-aminoimidazole ribonucleotide (AIR) and HCO(3)(-) to N5-carboxyaminoimidazole ribonucleotide (N5-CAIR).</text>
</comment>
<evidence type="ECO:0000256" key="4">
    <source>
        <dbReference type="ARBA" id="ARBA00022840"/>
    </source>
</evidence>
<protein>
    <recommendedName>
        <fullName evidence="5 6">N5-carboxyaminoimidazole ribonucleotide synthase</fullName>
        <shortName evidence="5 6">N5-CAIR synthase</shortName>
        <ecNumber evidence="5 6">6.3.4.18</ecNumber>
    </recommendedName>
    <alternativeName>
        <fullName evidence="5 6">5-(carboxyamino)imidazole ribonucleotide synthetase</fullName>
    </alternativeName>
</protein>
<dbReference type="RefSeq" id="WP_245751977.1">
    <property type="nucleotide sequence ID" value="NZ_FOOK01000003.1"/>
</dbReference>
<dbReference type="InterPro" id="IPR054350">
    <property type="entry name" value="PurT/PurK_preATP-grasp"/>
</dbReference>
<dbReference type="SUPFAM" id="SSF51246">
    <property type="entry name" value="Rudiment single hybrid motif"/>
    <property type="match status" value="1"/>
</dbReference>
<dbReference type="GO" id="GO:0006189">
    <property type="term" value="P:'de novo' IMP biosynthetic process"/>
    <property type="evidence" value="ECO:0007669"/>
    <property type="project" value="UniProtKB-UniRule"/>
</dbReference>
<comment type="pathway">
    <text evidence="5 6">Purine metabolism; IMP biosynthesis via de novo pathway; 5-amino-1-(5-phospho-D-ribosyl)imidazole-4-carboxylate from 5-amino-1-(5-phospho-D-ribosyl)imidazole (N5-CAIR route): step 1/2.</text>
</comment>
<evidence type="ECO:0000256" key="1">
    <source>
        <dbReference type="ARBA" id="ARBA00022598"/>
    </source>
</evidence>
<dbReference type="GO" id="GO:0046872">
    <property type="term" value="F:metal ion binding"/>
    <property type="evidence" value="ECO:0007669"/>
    <property type="project" value="InterPro"/>
</dbReference>
<keyword evidence="4 5" id="KW-0067">ATP-binding</keyword>
<evidence type="ECO:0000256" key="6">
    <source>
        <dbReference type="RuleBase" id="RU361200"/>
    </source>
</evidence>
<dbReference type="Pfam" id="PF22660">
    <property type="entry name" value="RS_preATP-grasp-like"/>
    <property type="match status" value="1"/>
</dbReference>
<dbReference type="Gene3D" id="3.30.1490.20">
    <property type="entry name" value="ATP-grasp fold, A domain"/>
    <property type="match status" value="1"/>
</dbReference>
<dbReference type="NCBIfam" id="NF004675">
    <property type="entry name" value="PRK06019.1-1"/>
    <property type="match status" value="1"/>
</dbReference>
<comment type="catalytic activity">
    <reaction evidence="5 6">
        <text>5-amino-1-(5-phospho-beta-D-ribosyl)imidazole + hydrogencarbonate + ATP = 5-carboxyamino-1-(5-phospho-D-ribosyl)imidazole + ADP + phosphate + 2 H(+)</text>
        <dbReference type="Rhea" id="RHEA:19317"/>
        <dbReference type="ChEBI" id="CHEBI:15378"/>
        <dbReference type="ChEBI" id="CHEBI:17544"/>
        <dbReference type="ChEBI" id="CHEBI:30616"/>
        <dbReference type="ChEBI" id="CHEBI:43474"/>
        <dbReference type="ChEBI" id="CHEBI:58730"/>
        <dbReference type="ChEBI" id="CHEBI:137981"/>
        <dbReference type="ChEBI" id="CHEBI:456216"/>
        <dbReference type="EC" id="6.3.4.18"/>
    </reaction>
</comment>
<dbReference type="GO" id="GO:0004638">
    <property type="term" value="F:phosphoribosylaminoimidazole carboxylase activity"/>
    <property type="evidence" value="ECO:0007669"/>
    <property type="project" value="InterPro"/>
</dbReference>
<keyword evidence="9" id="KW-1185">Reference proteome</keyword>
<dbReference type="EC" id="6.3.4.18" evidence="5 6"/>
<comment type="similarity">
    <text evidence="5 6">Belongs to the PurK/PurT family.</text>
</comment>
<evidence type="ECO:0000256" key="2">
    <source>
        <dbReference type="ARBA" id="ARBA00022741"/>
    </source>
</evidence>
<evidence type="ECO:0000259" key="7">
    <source>
        <dbReference type="PROSITE" id="PS50975"/>
    </source>
</evidence>
<dbReference type="PROSITE" id="PS50975">
    <property type="entry name" value="ATP_GRASP"/>
    <property type="match status" value="1"/>
</dbReference>
<dbReference type="FunFam" id="3.30.1490.20:FF:000015">
    <property type="entry name" value="N5-carboxyaminoimidazole ribonucleotide synthase"/>
    <property type="match status" value="1"/>
</dbReference>
<dbReference type="AlphaFoldDB" id="A0A1I2KTW7"/>
<dbReference type="InterPro" id="IPR011761">
    <property type="entry name" value="ATP-grasp"/>
</dbReference>
<dbReference type="InterPro" id="IPR013815">
    <property type="entry name" value="ATP_grasp_subdomain_1"/>
</dbReference>
<feature type="binding site" evidence="5">
    <location>
        <position position="117"/>
    </location>
    <ligand>
        <name>ATP</name>
        <dbReference type="ChEBI" id="CHEBI:30616"/>
    </ligand>
</feature>
<dbReference type="InterPro" id="IPR003135">
    <property type="entry name" value="ATP-grasp_carboxylate-amine"/>
</dbReference>
<keyword evidence="3 5" id="KW-0658">Purine biosynthesis</keyword>
<dbReference type="SUPFAM" id="SSF52440">
    <property type="entry name" value="PreATP-grasp domain"/>
    <property type="match status" value="1"/>
</dbReference>
<dbReference type="PANTHER" id="PTHR11609:SF5">
    <property type="entry name" value="PHOSPHORIBOSYLAMINOIMIDAZOLE CARBOXYLASE"/>
    <property type="match status" value="1"/>
</dbReference>
<dbReference type="Proteomes" id="UP000198661">
    <property type="component" value="Unassembled WGS sequence"/>
</dbReference>
<dbReference type="NCBIfam" id="TIGR01161">
    <property type="entry name" value="purK"/>
    <property type="match status" value="1"/>
</dbReference>
<dbReference type="SUPFAM" id="SSF56059">
    <property type="entry name" value="Glutathione synthetase ATP-binding domain-like"/>
    <property type="match status" value="1"/>
</dbReference>
<feature type="domain" description="ATP-grasp" evidence="7">
    <location>
        <begin position="121"/>
        <end position="309"/>
    </location>
</feature>
<dbReference type="GO" id="GO:0005829">
    <property type="term" value="C:cytosol"/>
    <property type="evidence" value="ECO:0007669"/>
    <property type="project" value="TreeGrafter"/>
</dbReference>
<feature type="binding site" evidence="5">
    <location>
        <position position="157"/>
    </location>
    <ligand>
        <name>ATP</name>
        <dbReference type="ChEBI" id="CHEBI:30616"/>
    </ligand>
</feature>
<comment type="function">
    <text evidence="6">Catalyzes the ATP-dependent conversion of 5-aminoimidazole ribonucleotide (AIR) and HCO(3)- to N5-carboxyaminoimidazole ribonucleotide (N5-CAIR).</text>
</comment>
<dbReference type="Pfam" id="PF02222">
    <property type="entry name" value="ATP-grasp"/>
    <property type="match status" value="1"/>
</dbReference>
<dbReference type="EMBL" id="FOOK01000003">
    <property type="protein sequence ID" value="SFF69993.1"/>
    <property type="molecule type" value="Genomic_DNA"/>
</dbReference>
<dbReference type="Pfam" id="PF17769">
    <property type="entry name" value="PurK_C"/>
    <property type="match status" value="1"/>
</dbReference>
<dbReference type="STRING" id="201973.SAMN04488025_10312"/>
<evidence type="ECO:0000313" key="8">
    <source>
        <dbReference type="EMBL" id="SFF69993.1"/>
    </source>
</evidence>
<feature type="binding site" evidence="5">
    <location>
        <begin position="162"/>
        <end position="168"/>
    </location>
    <ligand>
        <name>ATP</name>
        <dbReference type="ChEBI" id="CHEBI:30616"/>
    </ligand>
</feature>
<comment type="subunit">
    <text evidence="5 6">Homodimer.</text>
</comment>
<dbReference type="NCBIfam" id="NF004676">
    <property type="entry name" value="PRK06019.1-2"/>
    <property type="match status" value="1"/>
</dbReference>
<feature type="binding site" evidence="5">
    <location>
        <position position="202"/>
    </location>
    <ligand>
        <name>ATP</name>
        <dbReference type="ChEBI" id="CHEBI:30616"/>
    </ligand>
</feature>
<proteinExistence type="inferred from homology"/>
<feature type="binding site" evidence="5">
    <location>
        <position position="225"/>
    </location>
    <ligand>
        <name>ATP</name>
        <dbReference type="ChEBI" id="CHEBI:30616"/>
    </ligand>
</feature>
<dbReference type="HAMAP" id="MF_01928">
    <property type="entry name" value="PurK"/>
    <property type="match status" value="1"/>
</dbReference>
<evidence type="ECO:0000313" key="9">
    <source>
        <dbReference type="Proteomes" id="UP000198661"/>
    </source>
</evidence>
<reference evidence="9" key="1">
    <citation type="submission" date="2016-10" db="EMBL/GenBank/DDBJ databases">
        <authorList>
            <person name="Varghese N."/>
            <person name="Submissions S."/>
        </authorList>
    </citation>
    <scope>NUCLEOTIDE SEQUENCE [LARGE SCALE GENOMIC DNA]</scope>
    <source>
        <strain evidence="9">DSM 44945</strain>
    </source>
</reference>
<dbReference type="Gene3D" id="3.40.50.20">
    <property type="match status" value="1"/>
</dbReference>
<dbReference type="InterPro" id="IPR016185">
    <property type="entry name" value="PreATP-grasp_dom_sf"/>
</dbReference>
<sequence length="386" mass="41896">MKATTERKRSTGRVFLPGSVVGILGGGQLGRMVILEGRKMGYRFVTLDPASDCPAGQVADRHIARGFDDPEGAEALAEAADVIAYEFENVSADVVKRLERKAALPQGSRLLEVTQHRLREKETLAAGGLPVTPFRAVRSPQEAERAAKELGLPCVMKTATGGYDGKGQRLIRSAEEAASSWTELSAGGRELILEAFVPFRKELSVVVARGIGGETAAFPVAENIHRDHILHMSIVPAPIDGEIARRAEKLARDVARHLGVVGLIAVEMFLLEDGRLLINELAPRPHNSGHYTYDACATSQFEQFLRAICGLPLGSPRLLTPAVMVNVLGQHLPGLLEKLPSLPPQVKVHLYGKREARHGRKMGHVTILADAAEALEIIQQIGLWER</sequence>
<organism evidence="8 9">
    <name type="scientific">Planifilum fulgidum</name>
    <dbReference type="NCBI Taxonomy" id="201973"/>
    <lineage>
        <taxon>Bacteria</taxon>
        <taxon>Bacillati</taxon>
        <taxon>Bacillota</taxon>
        <taxon>Bacilli</taxon>
        <taxon>Bacillales</taxon>
        <taxon>Thermoactinomycetaceae</taxon>
        <taxon>Planifilum</taxon>
    </lineage>
</organism>
<dbReference type="FunFam" id="3.30.470.20:FF:000029">
    <property type="entry name" value="N5-carboxyaminoimidazole ribonucleotide synthase"/>
    <property type="match status" value="1"/>
</dbReference>
<dbReference type="InterPro" id="IPR011054">
    <property type="entry name" value="Rudment_hybrid_motif"/>
</dbReference>
<dbReference type="Gene3D" id="3.30.470.20">
    <property type="entry name" value="ATP-grasp fold, B domain"/>
    <property type="match status" value="1"/>
</dbReference>
<feature type="binding site" evidence="5">
    <location>
        <begin position="194"/>
        <end position="197"/>
    </location>
    <ligand>
        <name>ATP</name>
        <dbReference type="ChEBI" id="CHEBI:30616"/>
    </ligand>
</feature>
<accession>A0A1I2KTW7</accession>
<dbReference type="InterPro" id="IPR040686">
    <property type="entry name" value="PurK_C"/>
</dbReference>
<dbReference type="UniPathway" id="UPA00074">
    <property type="reaction ID" value="UER00942"/>
</dbReference>
<evidence type="ECO:0000256" key="3">
    <source>
        <dbReference type="ARBA" id="ARBA00022755"/>
    </source>
</evidence>
<gene>
    <name evidence="5 6" type="primary">purK</name>
    <name evidence="8" type="ORF">SAMN04488025_10312</name>
</gene>
<keyword evidence="1 5" id="KW-0436">Ligase</keyword>
<dbReference type="NCBIfam" id="NF004679">
    <property type="entry name" value="PRK06019.1-5"/>
    <property type="match status" value="1"/>
</dbReference>
<keyword evidence="2 5" id="KW-0547">Nucleotide-binding</keyword>
<dbReference type="PANTHER" id="PTHR11609">
    <property type="entry name" value="PURINE BIOSYNTHESIS PROTEIN 6/7, PUR6/7"/>
    <property type="match status" value="1"/>
</dbReference>
<dbReference type="InterPro" id="IPR005875">
    <property type="entry name" value="PurK"/>
</dbReference>
<feature type="binding site" evidence="5">
    <location>
        <begin position="279"/>
        <end position="280"/>
    </location>
    <ligand>
        <name>ATP</name>
        <dbReference type="ChEBI" id="CHEBI:30616"/>
    </ligand>
</feature>
<dbReference type="GO" id="GO:0005524">
    <property type="term" value="F:ATP binding"/>
    <property type="evidence" value="ECO:0007669"/>
    <property type="project" value="UniProtKB-UniRule"/>
</dbReference>
<dbReference type="GO" id="GO:0034028">
    <property type="term" value="F:5-(carboxyamino)imidazole ribonucleotide synthase activity"/>
    <property type="evidence" value="ECO:0007669"/>
    <property type="project" value="UniProtKB-UniRule"/>
</dbReference>
<name>A0A1I2KTW7_9BACL</name>